<dbReference type="GO" id="GO:0016787">
    <property type="term" value="F:hydrolase activity"/>
    <property type="evidence" value="ECO:0007669"/>
    <property type="project" value="UniProtKB-KW"/>
</dbReference>
<dbReference type="PANTHER" id="PTHR10907:SF47">
    <property type="entry name" value="REGUCALCIN"/>
    <property type="match status" value="1"/>
</dbReference>
<accession>A0ABV6VLD5</accession>
<proteinExistence type="predicted"/>
<comment type="caution">
    <text evidence="1">The sequence shown here is derived from an EMBL/GenBank/DDBJ whole genome shotgun (WGS) entry which is preliminary data.</text>
</comment>
<reference evidence="1 2" key="1">
    <citation type="submission" date="2024-09" db="EMBL/GenBank/DDBJ databases">
        <authorList>
            <person name="Lee S.D."/>
        </authorList>
    </citation>
    <scope>NUCLEOTIDE SEQUENCE [LARGE SCALE GENOMIC DNA]</scope>
    <source>
        <strain evidence="1 2">N1-1</strain>
    </source>
</reference>
<dbReference type="EMBL" id="JBHEZX010000024">
    <property type="protein sequence ID" value="MFC1414426.1"/>
    <property type="molecule type" value="Genomic_DNA"/>
</dbReference>
<dbReference type="PRINTS" id="PR01790">
    <property type="entry name" value="SMP30FAMILY"/>
</dbReference>
<evidence type="ECO:0000313" key="2">
    <source>
        <dbReference type="Proteomes" id="UP001592582"/>
    </source>
</evidence>
<gene>
    <name evidence="1" type="ORF">ACEZDG_34705</name>
</gene>
<protein>
    <submittedName>
        <fullName evidence="1">SMP-30/gluconolactonase/LRE family protein</fullName>
        <ecNumber evidence="1">3.1.1.99</ecNumber>
    </submittedName>
</protein>
<keyword evidence="2" id="KW-1185">Reference proteome</keyword>
<name>A0ABV6VLD5_9ACTN</name>
<dbReference type="EC" id="3.1.1.99" evidence="1"/>
<dbReference type="Gene3D" id="2.120.10.30">
    <property type="entry name" value="TolB, C-terminal domain"/>
    <property type="match status" value="1"/>
</dbReference>
<dbReference type="PANTHER" id="PTHR10907">
    <property type="entry name" value="REGUCALCIN"/>
    <property type="match status" value="1"/>
</dbReference>
<dbReference type="InterPro" id="IPR013658">
    <property type="entry name" value="SGL"/>
</dbReference>
<dbReference type="InterPro" id="IPR005511">
    <property type="entry name" value="SMP-30"/>
</dbReference>
<dbReference type="Pfam" id="PF08450">
    <property type="entry name" value="SGL"/>
    <property type="match status" value="1"/>
</dbReference>
<sequence length="291" mass="31040">MPLELVDDCRLALGEGVVWDHKAQLLYWIGIEDRQVRVLGPGGGAPLVLPLDTRPGTLAPYRDGRVLLAVEQGFVLLDTATGALETVAPVEADQPGRRMNDGKCDPYGRMVAGTMTLDEPRVGGPLYRLEYRPDGTAEAVVLREGMLIPNGLDWPEPDRLWHIDSGSRSIRLFDYPEHGPLADPVRTLDISELSGDPDGMTLDAEGNLWVAFWGGSAVRCLSPEGKLLETVELPTGKVSSCAFGGPDLNDLYITTAGGGPGADPGAGSLYRVPGLTTGRPARYWAGPAGSV</sequence>
<organism evidence="1 2">
    <name type="scientific">Streptacidiphilus alkalitolerans</name>
    <dbReference type="NCBI Taxonomy" id="3342712"/>
    <lineage>
        <taxon>Bacteria</taxon>
        <taxon>Bacillati</taxon>
        <taxon>Actinomycetota</taxon>
        <taxon>Actinomycetes</taxon>
        <taxon>Kitasatosporales</taxon>
        <taxon>Streptomycetaceae</taxon>
        <taxon>Streptacidiphilus</taxon>
    </lineage>
</organism>
<dbReference type="SUPFAM" id="SSF63829">
    <property type="entry name" value="Calcium-dependent phosphotriesterase"/>
    <property type="match status" value="1"/>
</dbReference>
<dbReference type="Proteomes" id="UP001592582">
    <property type="component" value="Unassembled WGS sequence"/>
</dbReference>
<dbReference type="InterPro" id="IPR011042">
    <property type="entry name" value="6-blade_b-propeller_TolB-like"/>
</dbReference>
<evidence type="ECO:0000313" key="1">
    <source>
        <dbReference type="EMBL" id="MFC1414426.1"/>
    </source>
</evidence>
<keyword evidence="1" id="KW-0378">Hydrolase</keyword>